<dbReference type="PANTHER" id="PTHR45868">
    <property type="entry name" value="HEAVY METAL-ASSOCIATED ISOPRENYLATED PLANT PROTEIN 33-RELATED"/>
    <property type="match status" value="1"/>
</dbReference>
<evidence type="ECO:0000256" key="4">
    <source>
        <dbReference type="ARBA" id="ARBA00024045"/>
    </source>
</evidence>
<name>A0A9R0SEJ6_TRITD</name>
<keyword evidence="3" id="KW-0636">Prenylation</keyword>
<dbReference type="PANTHER" id="PTHR45868:SF93">
    <property type="entry name" value="OS12G0144600 PROTEIN"/>
    <property type="match status" value="1"/>
</dbReference>
<dbReference type="SUPFAM" id="SSF55008">
    <property type="entry name" value="HMA, heavy metal-associated domain"/>
    <property type="match status" value="1"/>
</dbReference>
<dbReference type="Pfam" id="PF00403">
    <property type="entry name" value="HMA"/>
    <property type="match status" value="1"/>
</dbReference>
<proteinExistence type="inferred from homology"/>
<feature type="compositionally biased region" description="Gly residues" evidence="5">
    <location>
        <begin position="135"/>
        <end position="146"/>
    </location>
</feature>
<dbReference type="Proteomes" id="UP000324705">
    <property type="component" value="Chromosome 4A"/>
</dbReference>
<evidence type="ECO:0000256" key="5">
    <source>
        <dbReference type="SAM" id="MobiDB-lite"/>
    </source>
</evidence>
<dbReference type="InterPro" id="IPR036163">
    <property type="entry name" value="HMA_dom_sf"/>
</dbReference>
<evidence type="ECO:0000259" key="6">
    <source>
        <dbReference type="Pfam" id="PF00403"/>
    </source>
</evidence>
<dbReference type="CDD" id="cd00371">
    <property type="entry name" value="HMA"/>
    <property type="match status" value="1"/>
</dbReference>
<dbReference type="AlphaFoldDB" id="A0A9R0SEJ6"/>
<keyword evidence="2" id="KW-0479">Metal-binding</keyword>
<dbReference type="InterPro" id="IPR006121">
    <property type="entry name" value="HMA_dom"/>
</dbReference>
<feature type="region of interest" description="Disordered" evidence="5">
    <location>
        <begin position="122"/>
        <end position="178"/>
    </location>
</feature>
<evidence type="ECO:0000313" key="8">
    <source>
        <dbReference type="Proteomes" id="UP000324705"/>
    </source>
</evidence>
<keyword evidence="8" id="KW-1185">Reference proteome</keyword>
<keyword evidence="3" id="KW-0449">Lipoprotein</keyword>
<evidence type="ECO:0000256" key="3">
    <source>
        <dbReference type="ARBA" id="ARBA00023289"/>
    </source>
</evidence>
<organism evidence="7 8">
    <name type="scientific">Triticum turgidum subsp. durum</name>
    <name type="common">Durum wheat</name>
    <name type="synonym">Triticum durum</name>
    <dbReference type="NCBI Taxonomy" id="4567"/>
    <lineage>
        <taxon>Eukaryota</taxon>
        <taxon>Viridiplantae</taxon>
        <taxon>Streptophyta</taxon>
        <taxon>Embryophyta</taxon>
        <taxon>Tracheophyta</taxon>
        <taxon>Spermatophyta</taxon>
        <taxon>Magnoliopsida</taxon>
        <taxon>Liliopsida</taxon>
        <taxon>Poales</taxon>
        <taxon>Poaceae</taxon>
        <taxon>BOP clade</taxon>
        <taxon>Pooideae</taxon>
        <taxon>Triticodae</taxon>
        <taxon>Triticeae</taxon>
        <taxon>Triticinae</taxon>
        <taxon>Triticum</taxon>
    </lineage>
</organism>
<accession>A0A9R0SEJ6</accession>
<dbReference type="GO" id="GO:0046872">
    <property type="term" value="F:metal ion binding"/>
    <property type="evidence" value="ECO:0007669"/>
    <property type="project" value="UniProtKB-KW"/>
</dbReference>
<gene>
    <name evidence="7" type="ORF">TRITD_4Av1G145500</name>
</gene>
<protein>
    <recommendedName>
        <fullName evidence="6">HMA domain-containing protein</fullName>
    </recommendedName>
</protein>
<evidence type="ECO:0000256" key="1">
    <source>
        <dbReference type="ARBA" id="ARBA00022481"/>
    </source>
</evidence>
<keyword evidence="1" id="KW-0488">Methylation</keyword>
<dbReference type="EMBL" id="LT934117">
    <property type="protein sequence ID" value="VAH92730.1"/>
    <property type="molecule type" value="Genomic_DNA"/>
</dbReference>
<feature type="domain" description="HMA" evidence="6">
    <location>
        <begin position="14"/>
        <end position="48"/>
    </location>
</feature>
<dbReference type="Gene3D" id="3.30.70.100">
    <property type="match status" value="1"/>
</dbReference>
<comment type="similarity">
    <text evidence="4">Belongs to the HIPP family.</text>
</comment>
<evidence type="ECO:0000313" key="7">
    <source>
        <dbReference type="EMBL" id="VAH92730.1"/>
    </source>
</evidence>
<reference evidence="7 8" key="1">
    <citation type="submission" date="2017-09" db="EMBL/GenBank/DDBJ databases">
        <authorList>
            <consortium name="International Durum Wheat Genome Sequencing Consortium (IDWGSC)"/>
            <person name="Milanesi L."/>
        </authorList>
    </citation>
    <scope>NUCLEOTIDE SEQUENCE [LARGE SCALE GENOMIC DNA]</scope>
    <source>
        <strain evidence="8">cv. Svevo</strain>
    </source>
</reference>
<evidence type="ECO:0000256" key="2">
    <source>
        <dbReference type="ARBA" id="ARBA00022723"/>
    </source>
</evidence>
<sequence>MSKEDVLKIQTCVLKVNIHCDGCQKKVKKILSKIDGVYQSTIDPEEGKFMGGAPAKMPFPAGAPAKDPKSVKFNLPEDGWGDDGGSEFDDEFDEFDDDEDYDDEGFEDDYYDDPKMMMKQMAMPPNAGGGDKKGAGNGGKKGGGGNEIPVQIKGNGNNGGGKKDAGGKQQHQGGNGNGNGGDDVVLFLCPVVQYMAATKMILEIYENASSLKVNLSKSAIIPIRCDDINPHELKDVFPCATMPIPIKYLRLSLSNSRLRKRDYTS</sequence>
<dbReference type="Gramene" id="TRITD4Av1G145500.1">
    <property type="protein sequence ID" value="TRITD4Av1G145500.1"/>
    <property type="gene ID" value="TRITD4Av1G145500"/>
</dbReference>